<evidence type="ECO:0000256" key="4">
    <source>
        <dbReference type="RuleBase" id="RU361117"/>
    </source>
</evidence>
<dbReference type="RefSeq" id="WP_152578550.1">
    <property type="nucleotide sequence ID" value="NZ_JAATJI010000001.1"/>
</dbReference>
<accession>A0A7C9GSN3</accession>
<dbReference type="Proteomes" id="UP000481327">
    <property type="component" value="Unassembled WGS sequence"/>
</dbReference>
<keyword evidence="6" id="KW-1185">Reference proteome</keyword>
<keyword evidence="3 4" id="KW-0378">Hydrolase</keyword>
<dbReference type="Gene3D" id="3.30.70.1020">
    <property type="entry name" value="Trehalose-6-phosphate phosphatase related protein, domain 2"/>
    <property type="match status" value="1"/>
</dbReference>
<dbReference type="AlphaFoldDB" id="A0A7C9GSN3"/>
<dbReference type="NCBIfam" id="TIGR01484">
    <property type="entry name" value="HAD-SF-IIB"/>
    <property type="match status" value="1"/>
</dbReference>
<dbReference type="GO" id="GO:0005992">
    <property type="term" value="P:trehalose biosynthetic process"/>
    <property type="evidence" value="ECO:0007669"/>
    <property type="project" value="UniProtKB-UniPathway"/>
</dbReference>
<dbReference type="InterPro" id="IPR006379">
    <property type="entry name" value="HAD-SF_hydro_IIB"/>
</dbReference>
<dbReference type="InterPro" id="IPR036412">
    <property type="entry name" value="HAD-like_sf"/>
</dbReference>
<keyword evidence="4" id="KW-0460">Magnesium</keyword>
<comment type="pathway">
    <text evidence="1 4">Glycan biosynthesis; trehalose biosynthesis.</text>
</comment>
<dbReference type="CDD" id="cd01627">
    <property type="entry name" value="HAD_TPP"/>
    <property type="match status" value="1"/>
</dbReference>
<evidence type="ECO:0000313" key="5">
    <source>
        <dbReference type="EMBL" id="MQT18011.1"/>
    </source>
</evidence>
<evidence type="ECO:0000256" key="1">
    <source>
        <dbReference type="ARBA" id="ARBA00005199"/>
    </source>
</evidence>
<dbReference type="GO" id="GO:0046872">
    <property type="term" value="F:metal ion binding"/>
    <property type="evidence" value="ECO:0007669"/>
    <property type="project" value="UniProtKB-KW"/>
</dbReference>
<sequence length="247" mass="26133">MLERPKAVVAGQDALFLDFDGTLAPLFPRPDDTILGVTIRRLIIRLQQALEGRLAIVSGRSIATIDRIVAIPGLAIAGVHGLERRSAKGLVTRTMAGAGLAEARRELLALVTGLPRLLLEDKGASLALHYRTAPDLEAAARDAAQQAAARHGLELQSGKMVIEIREPGPDKGGAVDAFMAEPPFHGARPIFVGDDVTDEAGFAAAARLGGHGVLVAQPRPTAATFRLDDVTAVEMWLAESVKAMEFS</sequence>
<dbReference type="EMBL" id="WIOL01000004">
    <property type="protein sequence ID" value="MQT18011.1"/>
    <property type="molecule type" value="Genomic_DNA"/>
</dbReference>
<dbReference type="OrthoDB" id="9814913at2"/>
<comment type="catalytic activity">
    <reaction evidence="4">
        <text>alpha,alpha-trehalose 6-phosphate + H2O = alpha,alpha-trehalose + phosphate</text>
        <dbReference type="Rhea" id="RHEA:23420"/>
        <dbReference type="ChEBI" id="CHEBI:15377"/>
        <dbReference type="ChEBI" id="CHEBI:16551"/>
        <dbReference type="ChEBI" id="CHEBI:43474"/>
        <dbReference type="ChEBI" id="CHEBI:58429"/>
        <dbReference type="EC" id="3.1.3.12"/>
    </reaction>
</comment>
<comment type="function">
    <text evidence="4">Removes the phosphate from trehalose 6-phosphate to produce free trehalose.</text>
</comment>
<comment type="similarity">
    <text evidence="2 4">Belongs to the trehalose phosphatase family.</text>
</comment>
<reference evidence="5 6" key="1">
    <citation type="submission" date="2019-09" db="EMBL/GenBank/DDBJ databases">
        <title>Polymorphobacter sp. isolated from a lake in China.</title>
        <authorList>
            <person name="Liu Z."/>
        </authorList>
    </citation>
    <scope>NUCLEOTIDE SEQUENCE [LARGE SCALE GENOMIC DNA]</scope>
    <source>
        <strain evidence="5 6">D40P</strain>
    </source>
</reference>
<proteinExistence type="inferred from homology"/>
<evidence type="ECO:0000313" key="6">
    <source>
        <dbReference type="Proteomes" id="UP000481327"/>
    </source>
</evidence>
<organism evidence="5 6">
    <name type="scientific">Sandarakinorhabdus fusca</name>
    <dbReference type="NCBI Taxonomy" id="1439888"/>
    <lineage>
        <taxon>Bacteria</taxon>
        <taxon>Pseudomonadati</taxon>
        <taxon>Pseudomonadota</taxon>
        <taxon>Alphaproteobacteria</taxon>
        <taxon>Sphingomonadales</taxon>
        <taxon>Sphingosinicellaceae</taxon>
        <taxon>Sandarakinorhabdus</taxon>
    </lineage>
</organism>
<comment type="cofactor">
    <cofactor evidence="4">
        <name>Mg(2+)</name>
        <dbReference type="ChEBI" id="CHEBI:18420"/>
    </cofactor>
</comment>
<dbReference type="InterPro" id="IPR003337">
    <property type="entry name" value="Trehalose_PPase"/>
</dbReference>
<dbReference type="EC" id="3.1.3.12" evidence="4"/>
<dbReference type="GO" id="GO:0004805">
    <property type="term" value="F:trehalose-phosphatase activity"/>
    <property type="evidence" value="ECO:0007669"/>
    <property type="project" value="UniProtKB-EC"/>
</dbReference>
<dbReference type="PANTHER" id="PTHR43768">
    <property type="entry name" value="TREHALOSE 6-PHOSPHATE PHOSPHATASE"/>
    <property type="match status" value="1"/>
</dbReference>
<dbReference type="UniPathway" id="UPA00299"/>
<gene>
    <name evidence="5" type="primary">otsB</name>
    <name evidence="5" type="ORF">F3168_12165</name>
</gene>
<dbReference type="Gene3D" id="3.40.50.1000">
    <property type="entry name" value="HAD superfamily/HAD-like"/>
    <property type="match status" value="1"/>
</dbReference>
<dbReference type="NCBIfam" id="TIGR00685">
    <property type="entry name" value="T6PP"/>
    <property type="match status" value="1"/>
</dbReference>
<evidence type="ECO:0000256" key="3">
    <source>
        <dbReference type="ARBA" id="ARBA00022801"/>
    </source>
</evidence>
<name>A0A7C9GSN3_9SPHN</name>
<keyword evidence="4" id="KW-0479">Metal-binding</keyword>
<dbReference type="InterPro" id="IPR023214">
    <property type="entry name" value="HAD_sf"/>
</dbReference>
<evidence type="ECO:0000256" key="2">
    <source>
        <dbReference type="ARBA" id="ARBA00008770"/>
    </source>
</evidence>
<dbReference type="Pfam" id="PF02358">
    <property type="entry name" value="Trehalose_PPase"/>
    <property type="match status" value="1"/>
</dbReference>
<dbReference type="InterPro" id="IPR044651">
    <property type="entry name" value="OTSB-like"/>
</dbReference>
<dbReference type="SUPFAM" id="SSF56784">
    <property type="entry name" value="HAD-like"/>
    <property type="match status" value="1"/>
</dbReference>
<comment type="caution">
    <text evidence="5">The sequence shown here is derived from an EMBL/GenBank/DDBJ whole genome shotgun (WGS) entry which is preliminary data.</text>
</comment>
<protein>
    <recommendedName>
        <fullName evidence="4">Trehalose 6-phosphate phosphatase</fullName>
        <ecNumber evidence="4">3.1.3.12</ecNumber>
    </recommendedName>
</protein>
<dbReference type="PANTHER" id="PTHR43768:SF3">
    <property type="entry name" value="TREHALOSE 6-PHOSPHATE PHOSPHATASE"/>
    <property type="match status" value="1"/>
</dbReference>